<name>A0ABQ5JEG9_9LACO</name>
<reference evidence="6" key="1">
    <citation type="journal article" date="2022" name="Int. J. Syst. Evol. Microbiol.">
        <title>A novel species of lactic acid bacteria, Ligilactobacillus pabuli sp. nov., isolated from alfalfa silage.</title>
        <authorList>
            <person name="Tohno M."/>
            <person name="Tanizawa Y."/>
            <person name="Sawada H."/>
            <person name="Sakamoto M."/>
            <person name="Ohkuma M."/>
            <person name="Kobayashi H."/>
        </authorList>
    </citation>
    <scope>NUCLEOTIDE SEQUENCE</scope>
    <source>
        <strain evidence="6">AF129</strain>
    </source>
</reference>
<keyword evidence="7" id="KW-1185">Reference proteome</keyword>
<dbReference type="Proteomes" id="UP001055149">
    <property type="component" value="Unassembled WGS sequence"/>
</dbReference>
<comment type="caution">
    <text evidence="6">The sequence shown here is derived from an EMBL/GenBank/DDBJ whole genome shotgun (WGS) entry which is preliminary data.</text>
</comment>
<evidence type="ECO:0000256" key="3">
    <source>
        <dbReference type="ARBA" id="ARBA00022112"/>
    </source>
</evidence>
<proteinExistence type="inferred from homology"/>
<keyword evidence="4 5" id="KW-0479">Metal-binding</keyword>
<evidence type="ECO:0000256" key="2">
    <source>
        <dbReference type="ARBA" id="ARBA00011643"/>
    </source>
</evidence>
<evidence type="ECO:0000256" key="5">
    <source>
        <dbReference type="PIRNR" id="PIRNR037489"/>
    </source>
</evidence>
<evidence type="ECO:0000256" key="4">
    <source>
        <dbReference type="ARBA" id="ARBA00022723"/>
    </source>
</evidence>
<dbReference type="SUPFAM" id="SSF102705">
    <property type="entry name" value="NIF3 (NGG1p interacting factor 3)-like"/>
    <property type="match status" value="1"/>
</dbReference>
<dbReference type="PANTHER" id="PTHR13799:SF14">
    <property type="entry name" value="GTP CYCLOHYDROLASE 1 TYPE 2 HOMOLOG"/>
    <property type="match status" value="1"/>
</dbReference>
<sequence>MTTVNDIVTRFEEFAPKWLAEKGDPIGLQLGDLQQEVHRMMVTLDVRPETVQEAIDQKVDFIFAHHPAMFHAVHSFDLSVPQNQMYAELLKHGITVYAAHTNLDSAQGGMNDWLADKLGLQDTMPLLGPLAEKIYKLAVFVPVESASQLRAGLAAAGAGQIGEYSGCSFSVQGTGRFTPGQAATPAIGSVGQAESVSEEKVEVVFPARLKNQILAAMRANHPYEEIVFDLYAIEDSGPQYGMGRVGNLEHPITVADLAAKCKQIFEINGLRLVSPDPQQVVSRVAVLGGSGAKFYPQAQAAGAEVYITGDVSYHTAHDMLAGGLNVLDPGHHFEWVCQPQLKALFSQWATENNWPIQVISTTINTDPFRFI</sequence>
<gene>
    <name evidence="6" type="ORF">LPAF129_01490</name>
</gene>
<comment type="similarity">
    <text evidence="1 5">Belongs to the GTP cyclohydrolase I type 2/NIF3 family.</text>
</comment>
<accession>A0ABQ5JEG9</accession>
<dbReference type="Gene3D" id="3.40.1390.30">
    <property type="entry name" value="NIF3 (NGG1p interacting factor 3)-like"/>
    <property type="match status" value="1"/>
</dbReference>
<comment type="subunit">
    <text evidence="2">Homohexamer.</text>
</comment>
<dbReference type="Gene3D" id="3.30.70.120">
    <property type="match status" value="1"/>
</dbReference>
<evidence type="ECO:0000313" key="7">
    <source>
        <dbReference type="Proteomes" id="UP001055149"/>
    </source>
</evidence>
<evidence type="ECO:0000256" key="1">
    <source>
        <dbReference type="ARBA" id="ARBA00006964"/>
    </source>
</evidence>
<dbReference type="PANTHER" id="PTHR13799">
    <property type="entry name" value="NGG1 INTERACTING FACTOR 3"/>
    <property type="match status" value="1"/>
</dbReference>
<organism evidence="6 7">
    <name type="scientific">Ligilactobacillus pabuli</name>
    <dbReference type="NCBI Taxonomy" id="2886039"/>
    <lineage>
        <taxon>Bacteria</taxon>
        <taxon>Bacillati</taxon>
        <taxon>Bacillota</taxon>
        <taxon>Bacilli</taxon>
        <taxon>Lactobacillales</taxon>
        <taxon>Lactobacillaceae</taxon>
        <taxon>Ligilactobacillus</taxon>
    </lineage>
</organism>
<dbReference type="PIRSF" id="PIRSF037489">
    <property type="entry name" value="UCP037489_NIF3_YqfO"/>
    <property type="match status" value="1"/>
</dbReference>
<dbReference type="Pfam" id="PF01784">
    <property type="entry name" value="DUF34_NIF3"/>
    <property type="match status" value="1"/>
</dbReference>
<dbReference type="InterPro" id="IPR017221">
    <property type="entry name" value="DUF34/NIF3_bac"/>
</dbReference>
<dbReference type="InterPro" id="IPR015867">
    <property type="entry name" value="N-reg_PII/ATP_PRibTrfase_C"/>
</dbReference>
<evidence type="ECO:0000313" key="6">
    <source>
        <dbReference type="EMBL" id="GKS80464.1"/>
    </source>
</evidence>
<dbReference type="RefSeq" id="WP_244054041.1">
    <property type="nucleotide sequence ID" value="NZ_BQXH01000001.1"/>
</dbReference>
<dbReference type="NCBIfam" id="TIGR00486">
    <property type="entry name" value="YbgI_SA1388"/>
    <property type="match status" value="1"/>
</dbReference>
<protein>
    <recommendedName>
        <fullName evidence="3 5">GTP cyclohydrolase 1 type 2 homolog</fullName>
    </recommendedName>
</protein>
<dbReference type="EMBL" id="BQXH01000001">
    <property type="protein sequence ID" value="GKS80464.1"/>
    <property type="molecule type" value="Genomic_DNA"/>
</dbReference>
<dbReference type="InterPro" id="IPR036069">
    <property type="entry name" value="DUF34/NIF3_sf"/>
</dbReference>
<dbReference type="InterPro" id="IPR002678">
    <property type="entry name" value="DUF34/NIF3"/>
</dbReference>